<proteinExistence type="predicted"/>
<evidence type="ECO:0000313" key="3">
    <source>
        <dbReference type="Proteomes" id="UP001499933"/>
    </source>
</evidence>
<feature type="region of interest" description="Disordered" evidence="1">
    <location>
        <begin position="1"/>
        <end position="53"/>
    </location>
</feature>
<evidence type="ECO:0000313" key="2">
    <source>
        <dbReference type="EMBL" id="GAA1949989.1"/>
    </source>
</evidence>
<dbReference type="Proteomes" id="UP001499933">
    <property type="component" value="Unassembled WGS sequence"/>
</dbReference>
<organism evidence="2 3">
    <name type="scientific">Microbacterium deminutum</name>
    <dbReference type="NCBI Taxonomy" id="344164"/>
    <lineage>
        <taxon>Bacteria</taxon>
        <taxon>Bacillati</taxon>
        <taxon>Actinomycetota</taxon>
        <taxon>Actinomycetes</taxon>
        <taxon>Micrococcales</taxon>
        <taxon>Microbacteriaceae</taxon>
        <taxon>Microbacterium</taxon>
    </lineage>
</organism>
<evidence type="ECO:0000256" key="1">
    <source>
        <dbReference type="SAM" id="MobiDB-lite"/>
    </source>
</evidence>
<accession>A0ABP5BPL7</accession>
<gene>
    <name evidence="2" type="ORF">GCM10009776_10060</name>
</gene>
<keyword evidence="3" id="KW-1185">Reference proteome</keyword>
<comment type="caution">
    <text evidence="2">The sequence shown here is derived from an EMBL/GenBank/DDBJ whole genome shotgun (WGS) entry which is preliminary data.</text>
</comment>
<protein>
    <submittedName>
        <fullName evidence="2">Uncharacterized protein</fullName>
    </submittedName>
</protein>
<reference evidence="3" key="1">
    <citation type="journal article" date="2019" name="Int. J. Syst. Evol. Microbiol.">
        <title>The Global Catalogue of Microorganisms (GCM) 10K type strain sequencing project: providing services to taxonomists for standard genome sequencing and annotation.</title>
        <authorList>
            <consortium name="The Broad Institute Genomics Platform"/>
            <consortium name="The Broad Institute Genome Sequencing Center for Infectious Disease"/>
            <person name="Wu L."/>
            <person name="Ma J."/>
        </authorList>
    </citation>
    <scope>NUCLEOTIDE SEQUENCE [LARGE SCALE GENOMIC DNA]</scope>
    <source>
        <strain evidence="3">JCM 14901</strain>
    </source>
</reference>
<name>A0ABP5BPL7_9MICO</name>
<sequence length="72" mass="7457">MSPATPMRTSSAAPSDQPPSRRGFTNGPLDENASAEATAMISPDVLGRVDDSDRMTGSDAVEVVMAASDCKE</sequence>
<dbReference type="EMBL" id="BAAAOG010000001">
    <property type="protein sequence ID" value="GAA1949989.1"/>
    <property type="molecule type" value="Genomic_DNA"/>
</dbReference>